<dbReference type="AlphaFoldDB" id="A0A3P1ATJ9"/>
<proteinExistence type="predicted"/>
<reference evidence="1 2" key="1">
    <citation type="submission" date="2018-11" db="EMBL/GenBank/DDBJ databases">
        <title>Flavobacterium sp. nov., YIM 102796 draft genome.</title>
        <authorList>
            <person name="Li G."/>
            <person name="Jiang Y."/>
        </authorList>
    </citation>
    <scope>NUCLEOTIDE SEQUENCE [LARGE SCALE GENOMIC DNA]</scope>
    <source>
        <strain evidence="1 2">YIM 102796</strain>
    </source>
</reference>
<protein>
    <submittedName>
        <fullName evidence="1">DUF4249 domain-containing protein</fullName>
    </submittedName>
</protein>
<dbReference type="Proteomes" id="UP000268372">
    <property type="component" value="Unassembled WGS sequence"/>
</dbReference>
<organism evidence="1 2">
    <name type="scientific">Paenimyroides viscosum</name>
    <dbReference type="NCBI Taxonomy" id="2488729"/>
    <lineage>
        <taxon>Bacteria</taxon>
        <taxon>Pseudomonadati</taxon>
        <taxon>Bacteroidota</taxon>
        <taxon>Flavobacteriia</taxon>
        <taxon>Flavobacteriales</taxon>
        <taxon>Flavobacteriaceae</taxon>
        <taxon>Paenimyroides</taxon>
    </lineage>
</organism>
<comment type="caution">
    <text evidence="1">The sequence shown here is derived from an EMBL/GenBank/DDBJ whole genome shotgun (WGS) entry which is preliminary data.</text>
</comment>
<sequence length="266" mass="30605">MKKSIYLVLSSFLLLVSCEEVVELDLNQHEKKLVIDANLFVDEMQYSKIRVFYSAPFYVDTYQYVSTATVTITDLASNETYPFVYSDNGFYENTNFTAQLSHEYELNISYDGAVYKAYSQVWEAPEILNVEQINDGGFSGDSYEIRFYYQDPADTDDYYLMQTTDSEENEFSITNDQFTNGNLVNDIYFADKEQVGETIFYALAKIDKNYYNYLNKMFSNAAEAGNPFATPTGTVKGNIENSTMPNNFPLGYFHISKRSQTTYTIQ</sequence>
<accession>A0A3P1ATJ9</accession>
<evidence type="ECO:0000313" key="2">
    <source>
        <dbReference type="Proteomes" id="UP000268372"/>
    </source>
</evidence>
<dbReference type="Pfam" id="PF14054">
    <property type="entry name" value="DUF4249"/>
    <property type="match status" value="1"/>
</dbReference>
<name>A0A3P1ATJ9_9FLAO</name>
<dbReference type="OrthoDB" id="1430047at2"/>
<dbReference type="RefSeq" id="WP_124900042.1">
    <property type="nucleotide sequence ID" value="NZ_RQTJ01000030.1"/>
</dbReference>
<keyword evidence="2" id="KW-1185">Reference proteome</keyword>
<dbReference type="EMBL" id="RQTJ01000030">
    <property type="protein sequence ID" value="RRA92258.1"/>
    <property type="molecule type" value="Genomic_DNA"/>
</dbReference>
<dbReference type="PROSITE" id="PS51257">
    <property type="entry name" value="PROKAR_LIPOPROTEIN"/>
    <property type="match status" value="1"/>
</dbReference>
<dbReference type="InterPro" id="IPR025345">
    <property type="entry name" value="DUF4249"/>
</dbReference>
<evidence type="ECO:0000313" key="1">
    <source>
        <dbReference type="EMBL" id="RRA92258.1"/>
    </source>
</evidence>
<gene>
    <name evidence="1" type="ORF">EG242_11640</name>
</gene>